<feature type="coiled-coil region" evidence="1">
    <location>
        <begin position="183"/>
        <end position="217"/>
    </location>
</feature>
<feature type="domain" description="DUF4485" evidence="2">
    <location>
        <begin position="9"/>
        <end position="86"/>
    </location>
</feature>
<name>A0A2H1V8M2_SPOFR</name>
<dbReference type="AlphaFoldDB" id="A0A2H1V8M2"/>
<evidence type="ECO:0000259" key="2">
    <source>
        <dbReference type="Pfam" id="PF14846"/>
    </source>
</evidence>
<evidence type="ECO:0000313" key="3">
    <source>
        <dbReference type="EMBL" id="SOQ37159.1"/>
    </source>
</evidence>
<protein>
    <submittedName>
        <fullName evidence="3">SFRICE_025010</fullName>
    </submittedName>
</protein>
<feature type="coiled-coil region" evidence="1">
    <location>
        <begin position="335"/>
        <end position="418"/>
    </location>
</feature>
<dbReference type="InterPro" id="IPR027831">
    <property type="entry name" value="DUF4485"/>
</dbReference>
<sequence length="581" mass="66878">MDDNDTANLDVEFKRYLQLLRPYLGQLVDQNIIKICDAWIQRLSDCKENEKALRNKYVFVLCYQLARGVLDLPFLNQPPDELQPLSDDLHSEESSTEVEYMVINSEETRTKVIFDNKRQSSSETDNFSQEFDKATESLTSTELPLPILNAKYPSSTGKNVFCYTCPEVVHHMTDHGEEYEYRANNLVKKLREIKMQNMLLQKELVALKDESKHLKQDESIYECVTKVDNATSAFIRTNESNITLKSLKCQLQEVQDSRNTLIQTINSLQDELDHINEKKKNEQEDLEAKHKLELIKVRTAAREETKVFFEKKIEELRHTYEETIDKIQDSASSKIKDINKLKDDAIEEKDKLLEAKDAEIRRLKTQLEDQKNNLHTMLNKFIEKSNDEGSCDAIKLRAQQLEIRLGKLEKAKAKCTKMYEAKLAQLQREKHLAECSLQLQLVRQRAQVVNEMTDESQAELSTSLDKLETKYKDIVANVQATAIQRRMQDQLALESIFQAACGIHEQNQMPFSKPARNQNQSYDSEISNLLRGNKVGTVIVGGGNNKSFGEDSLTGGFCLNGERMGELFERVYIPQRDGEAK</sequence>
<proteinExistence type="predicted"/>
<evidence type="ECO:0000256" key="1">
    <source>
        <dbReference type="SAM" id="Coils"/>
    </source>
</evidence>
<keyword evidence="1" id="KW-0175">Coiled coil</keyword>
<accession>A0A2H1V8M2</accession>
<reference evidence="3" key="1">
    <citation type="submission" date="2016-07" db="EMBL/GenBank/DDBJ databases">
        <authorList>
            <person name="Bretaudeau A."/>
        </authorList>
    </citation>
    <scope>NUCLEOTIDE SEQUENCE</scope>
    <source>
        <strain evidence="3">Rice</strain>
        <tissue evidence="3">Whole body</tissue>
    </source>
</reference>
<dbReference type="EMBL" id="ODYU01001230">
    <property type="protein sequence ID" value="SOQ37159.1"/>
    <property type="molecule type" value="Genomic_DNA"/>
</dbReference>
<feature type="coiled-coil region" evidence="1">
    <location>
        <begin position="244"/>
        <end position="292"/>
    </location>
</feature>
<organism evidence="3">
    <name type="scientific">Spodoptera frugiperda</name>
    <name type="common">Fall armyworm</name>
    <dbReference type="NCBI Taxonomy" id="7108"/>
    <lineage>
        <taxon>Eukaryota</taxon>
        <taxon>Metazoa</taxon>
        <taxon>Ecdysozoa</taxon>
        <taxon>Arthropoda</taxon>
        <taxon>Hexapoda</taxon>
        <taxon>Insecta</taxon>
        <taxon>Pterygota</taxon>
        <taxon>Neoptera</taxon>
        <taxon>Endopterygota</taxon>
        <taxon>Lepidoptera</taxon>
        <taxon>Glossata</taxon>
        <taxon>Ditrysia</taxon>
        <taxon>Noctuoidea</taxon>
        <taxon>Noctuidae</taxon>
        <taxon>Amphipyrinae</taxon>
        <taxon>Spodoptera</taxon>
    </lineage>
</organism>
<gene>
    <name evidence="3" type="ORF">SFRICE_025010</name>
</gene>
<dbReference type="Pfam" id="PF14846">
    <property type="entry name" value="DUF4485"/>
    <property type="match status" value="1"/>
</dbReference>